<dbReference type="EMBL" id="CP094358">
    <property type="protein sequence ID" value="UOB18940.1"/>
    <property type="molecule type" value="Genomic_DNA"/>
</dbReference>
<dbReference type="Proteomes" id="UP000831290">
    <property type="component" value="Chromosome"/>
</dbReference>
<reference evidence="5" key="1">
    <citation type="submission" date="2022-03" db="EMBL/GenBank/DDBJ databases">
        <title>Description of Abyssus ytuae gen. nov., sp. nov., a novel member of the family Flavobacteriaceae isolated from the sediment of Mariana Trench.</title>
        <authorList>
            <person name="Zhang J."/>
            <person name="Xu X."/>
        </authorList>
    </citation>
    <scope>NUCLEOTIDE SEQUENCE</scope>
    <source>
        <strain evidence="5">MT3330</strain>
    </source>
</reference>
<evidence type="ECO:0000256" key="2">
    <source>
        <dbReference type="ARBA" id="ARBA00023136"/>
    </source>
</evidence>
<dbReference type="InterPro" id="IPR041700">
    <property type="entry name" value="OMP_b-brl_3"/>
</dbReference>
<dbReference type="InterPro" id="IPR008969">
    <property type="entry name" value="CarboxyPept-like_regulatory"/>
</dbReference>
<sequence>MNHYRLFLPLIVCYFFSNLLIGQSMVKGKVIQEDHNPIPYANILLFKNSESSLLKGTITDENGDFEIAFNNSVSAMLTIQNIGFEDYRINLAASKEIIDLGEVILKESVETLSEVILIAKKPLFEKKIDRTIVNVQSSVTNAGNTALNVLSKSPSVSINRATNEINLMGKQGVLVMINNKQVRMEPSDLINLLESMPVDNIKNIELITAPPASYDAQGNAGVININMIKSDLEGFTGRISGNIAYGEQMKYGGSVNMTFRKNRLYLYSNLSANVNNETQRISLITDYTYSDERVISDLFSNRNTMTGLYSGEVGVDYNLSNNTVAGLLFNFNNRDWEMDATSDTNIESELFGFSKQFVASIEENKLFRNLLNFNIRHNFSEENSFSVDYDYISFRRNNPSVYNVVNTRDGSLISEEDFLSLSETPLHIHVLKVDWQLGIFDKIKIETGFKTTMSDFKNSVQVAFKEDDDYVDDPDYTDKFTMNEEIYAGYISLDWQLNSSLLLKSGLRYEYYNLELNADNQGSIVDRARGNLFPSMYLNYKPNETNEFNLSYVKRIERPGFQSLAPYFYFFNQNTLFTGNPNLIPANSNQYKLDYRYKNFQFGFEFSNIQRPIYSLQPGLDRDDQLVIVKPGQGLKSNIFSLSANFPWKINDWWSSRYSIIGYLRNLSTVIENKTSERNAGNVAITSNHTFNIGNQWQLEANATYASAYDVGVARVASRYGLDIGLQKKFHNGTVVSLNVSDVFNSSSQWPIRADLSGQGILYDWKYDGEGPVFRINLSIPFGDTNLKKKEKRSSGSEDEQKRLD</sequence>
<keyword evidence="6" id="KW-1185">Reference proteome</keyword>
<dbReference type="KEGG" id="fbm:MQE35_06505"/>
<evidence type="ECO:0000313" key="6">
    <source>
        <dbReference type="Proteomes" id="UP000831290"/>
    </source>
</evidence>
<protein>
    <submittedName>
        <fullName evidence="5">TonB-dependent receptor</fullName>
    </submittedName>
</protein>
<dbReference type="RefSeq" id="WP_255845557.1">
    <property type="nucleotide sequence ID" value="NZ_CP094358.1"/>
</dbReference>
<keyword evidence="2" id="KW-0472">Membrane</keyword>
<dbReference type="PANTHER" id="PTHR40980">
    <property type="entry name" value="PLUG DOMAIN-CONTAINING PROTEIN"/>
    <property type="match status" value="1"/>
</dbReference>
<keyword evidence="3" id="KW-0998">Cell outer membrane</keyword>
<dbReference type="InterPro" id="IPR036942">
    <property type="entry name" value="Beta-barrel_TonB_sf"/>
</dbReference>
<evidence type="ECO:0000259" key="4">
    <source>
        <dbReference type="Pfam" id="PF14905"/>
    </source>
</evidence>
<dbReference type="Gene3D" id="2.170.130.10">
    <property type="entry name" value="TonB-dependent receptor, plug domain"/>
    <property type="match status" value="1"/>
</dbReference>
<dbReference type="Gene3D" id="2.40.170.20">
    <property type="entry name" value="TonB-dependent receptor, beta-barrel domain"/>
    <property type="match status" value="1"/>
</dbReference>
<organism evidence="5 6">
    <name type="scientific">Abyssalbus ytuae</name>
    <dbReference type="NCBI Taxonomy" id="2926907"/>
    <lineage>
        <taxon>Bacteria</taxon>
        <taxon>Pseudomonadati</taxon>
        <taxon>Bacteroidota</taxon>
        <taxon>Flavobacteriia</taxon>
        <taxon>Flavobacteriales</taxon>
        <taxon>Flavobacteriaceae</taxon>
        <taxon>Abyssalbus</taxon>
    </lineage>
</organism>
<dbReference type="AlphaFoldDB" id="A0A9E7D122"/>
<name>A0A9E7D122_9FLAO</name>
<dbReference type="Pfam" id="PF14905">
    <property type="entry name" value="OMP_b-brl_3"/>
    <property type="match status" value="1"/>
</dbReference>
<evidence type="ECO:0000256" key="1">
    <source>
        <dbReference type="ARBA" id="ARBA00004442"/>
    </source>
</evidence>
<proteinExistence type="predicted"/>
<feature type="domain" description="Outer membrane protein beta-barrel" evidence="4">
    <location>
        <begin position="377"/>
        <end position="748"/>
    </location>
</feature>
<dbReference type="Pfam" id="PF13715">
    <property type="entry name" value="CarbopepD_reg_2"/>
    <property type="match status" value="1"/>
</dbReference>
<dbReference type="PANTHER" id="PTHR40980:SF4">
    <property type="entry name" value="TONB-DEPENDENT RECEPTOR-LIKE BETA-BARREL DOMAIN-CONTAINING PROTEIN"/>
    <property type="match status" value="1"/>
</dbReference>
<dbReference type="GO" id="GO:0009279">
    <property type="term" value="C:cell outer membrane"/>
    <property type="evidence" value="ECO:0007669"/>
    <property type="project" value="UniProtKB-SubCell"/>
</dbReference>
<keyword evidence="5" id="KW-0675">Receptor</keyword>
<gene>
    <name evidence="5" type="ORF">MQE35_06505</name>
</gene>
<comment type="subcellular location">
    <subcellularLocation>
        <location evidence="1">Cell outer membrane</location>
    </subcellularLocation>
</comment>
<evidence type="ECO:0000313" key="5">
    <source>
        <dbReference type="EMBL" id="UOB18940.1"/>
    </source>
</evidence>
<dbReference type="SUPFAM" id="SSF56935">
    <property type="entry name" value="Porins"/>
    <property type="match status" value="1"/>
</dbReference>
<evidence type="ECO:0000256" key="3">
    <source>
        <dbReference type="ARBA" id="ARBA00023237"/>
    </source>
</evidence>
<accession>A0A9E7D122</accession>
<dbReference type="SUPFAM" id="SSF49464">
    <property type="entry name" value="Carboxypeptidase regulatory domain-like"/>
    <property type="match status" value="1"/>
</dbReference>
<dbReference type="InterPro" id="IPR037066">
    <property type="entry name" value="Plug_dom_sf"/>
</dbReference>